<gene>
    <name evidence="7" type="ORF">RDB_LOCUS18316</name>
</gene>
<dbReference type="Proteomes" id="UP000663850">
    <property type="component" value="Unassembled WGS sequence"/>
</dbReference>
<comment type="similarity">
    <text evidence="2">Belongs to the mitochondrion-specific ribosomal protein mL41 family.</text>
</comment>
<dbReference type="Pfam" id="PF09809">
    <property type="entry name" value="MRP-L27"/>
    <property type="match status" value="1"/>
</dbReference>
<reference evidence="7" key="1">
    <citation type="submission" date="2021-01" db="EMBL/GenBank/DDBJ databases">
        <authorList>
            <person name="Kaushik A."/>
        </authorList>
    </citation>
    <scope>NUCLEOTIDE SEQUENCE</scope>
    <source>
        <strain evidence="7">Type strain: AG8-Rh-89/</strain>
    </source>
</reference>
<keyword evidence="5" id="KW-0496">Mitochondrion</keyword>
<comment type="subcellular location">
    <subcellularLocation>
        <location evidence="1">Mitochondrion</location>
    </subcellularLocation>
</comment>
<dbReference type="GO" id="GO:0005762">
    <property type="term" value="C:mitochondrial large ribosomal subunit"/>
    <property type="evidence" value="ECO:0007669"/>
    <property type="project" value="InterPro"/>
</dbReference>
<evidence type="ECO:0000256" key="3">
    <source>
        <dbReference type="ARBA" id="ARBA00022946"/>
    </source>
</evidence>
<dbReference type="EMBL" id="CAJMWZ010000982">
    <property type="protein sequence ID" value="CAE6429816.1"/>
    <property type="molecule type" value="Genomic_DNA"/>
</dbReference>
<evidence type="ECO:0000313" key="8">
    <source>
        <dbReference type="Proteomes" id="UP000663850"/>
    </source>
</evidence>
<dbReference type="AlphaFoldDB" id="A0A8H3APU7"/>
<protein>
    <recommendedName>
        <fullName evidence="9">MRP-L27 domain-containing protein</fullName>
    </recommendedName>
</protein>
<evidence type="ECO:0000256" key="5">
    <source>
        <dbReference type="ARBA" id="ARBA00023128"/>
    </source>
</evidence>
<evidence type="ECO:0000256" key="4">
    <source>
        <dbReference type="ARBA" id="ARBA00022980"/>
    </source>
</evidence>
<dbReference type="PANTHER" id="PTHR21338:SF0">
    <property type="entry name" value="LARGE RIBOSOMAL SUBUNIT PROTEIN ML41"/>
    <property type="match status" value="1"/>
</dbReference>
<comment type="caution">
    <text evidence="7">The sequence shown here is derived from an EMBL/GenBank/DDBJ whole genome shotgun (WGS) entry which is preliminary data.</text>
</comment>
<organism evidence="7 8">
    <name type="scientific">Rhizoctonia solani</name>
    <dbReference type="NCBI Taxonomy" id="456999"/>
    <lineage>
        <taxon>Eukaryota</taxon>
        <taxon>Fungi</taxon>
        <taxon>Dikarya</taxon>
        <taxon>Basidiomycota</taxon>
        <taxon>Agaricomycotina</taxon>
        <taxon>Agaricomycetes</taxon>
        <taxon>Cantharellales</taxon>
        <taxon>Ceratobasidiaceae</taxon>
        <taxon>Rhizoctonia</taxon>
    </lineage>
</organism>
<evidence type="ECO:0000256" key="6">
    <source>
        <dbReference type="ARBA" id="ARBA00023274"/>
    </source>
</evidence>
<evidence type="ECO:0008006" key="9">
    <source>
        <dbReference type="Google" id="ProtNLM"/>
    </source>
</evidence>
<evidence type="ECO:0000313" key="7">
    <source>
        <dbReference type="EMBL" id="CAE6429816.1"/>
    </source>
</evidence>
<proteinExistence type="inferred from homology"/>
<accession>A0A8H3APU7</accession>
<evidence type="ECO:0000256" key="1">
    <source>
        <dbReference type="ARBA" id="ARBA00004173"/>
    </source>
</evidence>
<sequence length="135" mass="15000">MSHRDDDKFNFDSHTMIPTRAVFSKASRLPLTPKHGNKDFYKGTRAAYLPGGHRTGAPGKHVVGGKAKFRVVDEMARYFVAPPIQDIINSPLKPYVRTGTKLSLSEREEAYGKLPRGGFGGSEYLKVSKSLYEAK</sequence>
<dbReference type="PANTHER" id="PTHR21338">
    <property type="entry name" value="MITOCHONDRIAL RIBOSOMAL PROTEIN L41"/>
    <property type="match status" value="1"/>
</dbReference>
<dbReference type="GO" id="GO:0006412">
    <property type="term" value="P:translation"/>
    <property type="evidence" value="ECO:0007669"/>
    <property type="project" value="TreeGrafter"/>
</dbReference>
<keyword evidence="6" id="KW-0687">Ribonucleoprotein</keyword>
<dbReference type="InterPro" id="IPR019189">
    <property type="entry name" value="Ribosomal_mL41"/>
</dbReference>
<keyword evidence="4" id="KW-0689">Ribosomal protein</keyword>
<keyword evidence="3" id="KW-0809">Transit peptide</keyword>
<dbReference type="GO" id="GO:0003735">
    <property type="term" value="F:structural constituent of ribosome"/>
    <property type="evidence" value="ECO:0007669"/>
    <property type="project" value="InterPro"/>
</dbReference>
<name>A0A8H3APU7_9AGAM</name>
<evidence type="ECO:0000256" key="2">
    <source>
        <dbReference type="ARBA" id="ARBA00010152"/>
    </source>
</evidence>